<dbReference type="KEGG" id="pti:PHATR_43863"/>
<name>B5Y4K3_PHATC</name>
<dbReference type="GeneID" id="7204327"/>
<evidence type="ECO:0000256" key="1">
    <source>
        <dbReference type="SAM" id="SignalP"/>
    </source>
</evidence>
<dbReference type="InParanoid" id="B5Y4K3"/>
<dbReference type="Proteomes" id="UP000000759">
    <property type="component" value="Chromosome 3"/>
</dbReference>
<dbReference type="EMBL" id="CP001142">
    <property type="protein sequence ID" value="ACI65497.1"/>
    <property type="molecule type" value="Genomic_DNA"/>
</dbReference>
<gene>
    <name evidence="2" type="ORF">PHATR_43863</name>
</gene>
<dbReference type="eggNOG" id="ENOG502SQ8C">
    <property type="taxonomic scope" value="Eukaryota"/>
</dbReference>
<evidence type="ECO:0000313" key="2">
    <source>
        <dbReference type="EMBL" id="ACI65497.1"/>
    </source>
</evidence>
<sequence>MVRTHSLLAFFGLLQRVGSLSLSNRSVSTGRRILFQVAGNALLVGTSAAFVGASPAWAVVPTPKELERLQKGHARVHYLLDHWDDVTKVCGTAIMSDTERKQIIRTEGGGGGDACAKTPLRVQEFMGYKSTEDPLYRADKLMVRAGVLVDPDDFDGYLDVVERYREKADSTALLAYTSSWGEANPNGGKEVVDDYLDQTKAQVVESEELLRSVLKYLKLDPLPPIQGKL</sequence>
<keyword evidence="1" id="KW-0732">Signal</keyword>
<dbReference type="HOGENOM" id="CLU_105645_0_0_1"/>
<reference evidence="2 3" key="1">
    <citation type="journal article" date="2008" name="Nature">
        <title>The Phaeodactylum genome reveals the evolutionary history of diatom genomes.</title>
        <authorList>
            <person name="Bowler C."/>
            <person name="Allen A.E."/>
            <person name="Badger J.H."/>
            <person name="Grimwood J."/>
            <person name="Jabbari K."/>
            <person name="Kuo A."/>
            <person name="Maheswari U."/>
            <person name="Martens C."/>
            <person name="Maumus F."/>
            <person name="Otillar R.P."/>
            <person name="Rayko E."/>
            <person name="Salamov A."/>
            <person name="Vandepoele K."/>
            <person name="Beszteri B."/>
            <person name="Gruber A."/>
            <person name="Heijde M."/>
            <person name="Katinka M."/>
            <person name="Mock T."/>
            <person name="Valentin K."/>
            <person name="Verret F."/>
            <person name="Berges J.A."/>
            <person name="Brownlee C."/>
            <person name="Cadoret J.P."/>
            <person name="Chiovitti A."/>
            <person name="Choi C.J."/>
            <person name="Coesel S."/>
            <person name="De Martino A."/>
            <person name="Detter J.C."/>
            <person name="Durkin C."/>
            <person name="Falciatore A."/>
            <person name="Fournet J."/>
            <person name="Haruta M."/>
            <person name="Huysman M.J."/>
            <person name="Jenkins B.D."/>
            <person name="Jiroutova K."/>
            <person name="Jorgensen R.E."/>
            <person name="Joubert Y."/>
            <person name="Kaplan A."/>
            <person name="Kroger N."/>
            <person name="Kroth P.G."/>
            <person name="La Roche J."/>
            <person name="Lindquist E."/>
            <person name="Lommer M."/>
            <person name="Martin-Jezequel V."/>
            <person name="Lopez P.J."/>
            <person name="Lucas S."/>
            <person name="Mangogna M."/>
            <person name="McGinnis K."/>
            <person name="Medlin L.K."/>
            <person name="Montsant A."/>
            <person name="Oudot-Le Secq M.P."/>
            <person name="Napoli C."/>
            <person name="Obornik M."/>
            <person name="Parker M.S."/>
            <person name="Petit J.L."/>
            <person name="Porcel B.M."/>
            <person name="Poulsen N."/>
            <person name="Robison M."/>
            <person name="Rychlewski L."/>
            <person name="Rynearson T.A."/>
            <person name="Schmutz J."/>
            <person name="Shapiro H."/>
            <person name="Siaut M."/>
            <person name="Stanley M."/>
            <person name="Sussman M.R."/>
            <person name="Taylor A.R."/>
            <person name="Vardi A."/>
            <person name="von Dassow P."/>
            <person name="Vyverman W."/>
            <person name="Willis A."/>
            <person name="Wyrwicz L.S."/>
            <person name="Rokhsar D.S."/>
            <person name="Weissenbach J."/>
            <person name="Armbrust E.V."/>
            <person name="Green B.R."/>
            <person name="Van de Peer Y."/>
            <person name="Grigoriev I.V."/>
        </authorList>
    </citation>
    <scope>NUCLEOTIDE SEQUENCE [LARGE SCALE GENOMIC DNA]</scope>
    <source>
        <strain evidence="2 3">CCAP 1055/1</strain>
    </source>
</reference>
<keyword evidence="3" id="KW-1185">Reference proteome</keyword>
<protein>
    <submittedName>
        <fullName evidence="2">Uncharacterized protein</fullName>
    </submittedName>
</protein>
<dbReference type="PaxDb" id="2850-Phatr43863"/>
<evidence type="ECO:0000313" key="3">
    <source>
        <dbReference type="Proteomes" id="UP000000759"/>
    </source>
</evidence>
<organism evidence="2 3">
    <name type="scientific">Phaeodactylum tricornutum (strain CCAP 1055/1)</name>
    <dbReference type="NCBI Taxonomy" id="556484"/>
    <lineage>
        <taxon>Eukaryota</taxon>
        <taxon>Sar</taxon>
        <taxon>Stramenopiles</taxon>
        <taxon>Ochrophyta</taxon>
        <taxon>Bacillariophyta</taxon>
        <taxon>Bacillariophyceae</taxon>
        <taxon>Bacillariophycidae</taxon>
        <taxon>Naviculales</taxon>
        <taxon>Phaeodactylaceae</taxon>
        <taxon>Phaeodactylum</taxon>
    </lineage>
</organism>
<dbReference type="OrthoDB" id="436718at2759"/>
<feature type="chain" id="PRO_5002838784" evidence="1">
    <location>
        <begin position="20"/>
        <end position="229"/>
    </location>
</feature>
<dbReference type="AlphaFoldDB" id="B5Y4K3"/>
<feature type="signal peptide" evidence="1">
    <location>
        <begin position="1"/>
        <end position="19"/>
    </location>
</feature>
<dbReference type="OMA" id="HARVHYL"/>
<accession>B5Y4K3</accession>
<reference evidence="3" key="2">
    <citation type="submission" date="2008-08" db="EMBL/GenBank/DDBJ databases">
        <authorList>
            <consortium name="Diatom Consortium"/>
            <person name="Grigoriev I."/>
            <person name="Grimwood J."/>
            <person name="Kuo A."/>
            <person name="Otillar R.P."/>
            <person name="Salamov A."/>
            <person name="Detter J.C."/>
            <person name="Lindquist E."/>
            <person name="Shapiro H."/>
            <person name="Lucas S."/>
            <person name="Glavina del Rio T."/>
            <person name="Pitluck S."/>
            <person name="Rokhsar D."/>
            <person name="Bowler C."/>
        </authorList>
    </citation>
    <scope>GENOME REANNOTATION</scope>
    <source>
        <strain evidence="3">CCAP 1055/1</strain>
    </source>
</reference>
<dbReference type="RefSeq" id="XP_002186027.1">
    <property type="nucleotide sequence ID" value="XM_002185991.1"/>
</dbReference>
<proteinExistence type="predicted"/>